<dbReference type="EMBL" id="BLLK01000060">
    <property type="protein sequence ID" value="GFH58004.1"/>
    <property type="molecule type" value="Genomic_DNA"/>
</dbReference>
<accession>A0AAD3D8L0</accession>
<organism evidence="1 2">
    <name type="scientific">Chaetoceros tenuissimus</name>
    <dbReference type="NCBI Taxonomy" id="426638"/>
    <lineage>
        <taxon>Eukaryota</taxon>
        <taxon>Sar</taxon>
        <taxon>Stramenopiles</taxon>
        <taxon>Ochrophyta</taxon>
        <taxon>Bacillariophyta</taxon>
        <taxon>Coscinodiscophyceae</taxon>
        <taxon>Chaetocerotophycidae</taxon>
        <taxon>Chaetocerotales</taxon>
        <taxon>Chaetocerotaceae</taxon>
        <taxon>Chaetoceros</taxon>
    </lineage>
</organism>
<evidence type="ECO:0000313" key="2">
    <source>
        <dbReference type="Proteomes" id="UP001054902"/>
    </source>
</evidence>
<comment type="caution">
    <text evidence="1">The sequence shown here is derived from an EMBL/GenBank/DDBJ whole genome shotgun (WGS) entry which is preliminary data.</text>
</comment>
<proteinExistence type="predicted"/>
<sequence>MGDIVDQSSSKIVDKNSIAFVEGCTIQTTKSIKAFQVAASGRGSFDGSTFVPLEETDDTPRADKCLIMPVGFRGTVTRVYDVDEFDANHPIIAKFMKGDAMGGEFEPPFTFLMHFDENEVEVVE</sequence>
<dbReference type="AlphaFoldDB" id="A0AAD3D8L0"/>
<gene>
    <name evidence="1" type="ORF">CTEN210_14480</name>
</gene>
<protein>
    <submittedName>
        <fullName evidence="1">Uncharacterized protein</fullName>
    </submittedName>
</protein>
<keyword evidence="2" id="KW-1185">Reference proteome</keyword>
<reference evidence="1 2" key="1">
    <citation type="journal article" date="2021" name="Sci. Rep.">
        <title>The genome of the diatom Chaetoceros tenuissimus carries an ancient integrated fragment of an extant virus.</title>
        <authorList>
            <person name="Hongo Y."/>
            <person name="Kimura K."/>
            <person name="Takaki Y."/>
            <person name="Yoshida Y."/>
            <person name="Baba S."/>
            <person name="Kobayashi G."/>
            <person name="Nagasaki K."/>
            <person name="Hano T."/>
            <person name="Tomaru Y."/>
        </authorList>
    </citation>
    <scope>NUCLEOTIDE SEQUENCE [LARGE SCALE GENOMIC DNA]</scope>
    <source>
        <strain evidence="1 2">NIES-3715</strain>
    </source>
</reference>
<evidence type="ECO:0000313" key="1">
    <source>
        <dbReference type="EMBL" id="GFH58004.1"/>
    </source>
</evidence>
<dbReference type="Proteomes" id="UP001054902">
    <property type="component" value="Unassembled WGS sequence"/>
</dbReference>
<name>A0AAD3D8L0_9STRA</name>